<accession>A0A2U8HBU5</accession>
<dbReference type="Proteomes" id="UP000244915">
    <property type="component" value="Chromosome 1"/>
</dbReference>
<dbReference type="EMBL" id="CP022189">
    <property type="protein sequence ID" value="AWI83261.1"/>
    <property type="molecule type" value="Genomic_DNA"/>
</dbReference>
<evidence type="ECO:0000313" key="3">
    <source>
        <dbReference type="EMBL" id="AWI83261.1"/>
    </source>
</evidence>
<evidence type="ECO:0000313" key="4">
    <source>
        <dbReference type="Proteomes" id="UP000244915"/>
    </source>
</evidence>
<dbReference type="InterPro" id="IPR050966">
    <property type="entry name" value="Glutamyl_endopeptidase"/>
</dbReference>
<dbReference type="InterPro" id="IPR009003">
    <property type="entry name" value="Peptidase_S1_PA"/>
</dbReference>
<dbReference type="SMART" id="SM00020">
    <property type="entry name" value="Tryp_SPc"/>
    <property type="match status" value="1"/>
</dbReference>
<dbReference type="PANTHER" id="PTHR15462">
    <property type="entry name" value="SERINE PROTEASE"/>
    <property type="match status" value="1"/>
</dbReference>
<dbReference type="PROSITE" id="PS00134">
    <property type="entry name" value="TRYPSIN_HIS"/>
    <property type="match status" value="1"/>
</dbReference>
<dbReference type="PROSITE" id="PS50240">
    <property type="entry name" value="TRYPSIN_DOM"/>
    <property type="match status" value="1"/>
</dbReference>
<sequence length="248" mass="26517">MTRSRKARLPRLLTALLFLALLFLARLFLALPAAAQAPLPLPPEDHAGWQAIGRVNTHGYNRRGMCSGTLVAPALVLTAAHCVAGPEGDPVDPARLHFVAGWLDGAYADHAQVASYEAHPEAYRGHRLDIEHDLAVLTLARPLTVAPLTLGSTSAPPFALLGYHDTQPNRLSARFDCDGAREHALLRLGCPVRPGNSGGPVLAREPGAPDAPWRVIGVVSATNARSTLAVPVDDWLRSRLTRGSPYTP</sequence>
<evidence type="ECO:0000259" key="2">
    <source>
        <dbReference type="PROSITE" id="PS50240"/>
    </source>
</evidence>
<dbReference type="GO" id="GO:0006508">
    <property type="term" value="P:proteolysis"/>
    <property type="evidence" value="ECO:0007669"/>
    <property type="project" value="InterPro"/>
</dbReference>
<dbReference type="AlphaFoldDB" id="A0A2U8HBU5"/>
<name>A0A2U8HBU5_9RHOB</name>
<dbReference type="SUPFAM" id="SSF50494">
    <property type="entry name" value="Trypsin-like serine proteases"/>
    <property type="match status" value="1"/>
</dbReference>
<feature type="domain" description="Peptidase S1" evidence="2">
    <location>
        <begin position="49"/>
        <end position="241"/>
    </location>
</feature>
<dbReference type="InterPro" id="IPR043504">
    <property type="entry name" value="Peptidase_S1_PA_chymotrypsin"/>
</dbReference>
<dbReference type="OrthoDB" id="267336at2"/>
<evidence type="ECO:0000256" key="1">
    <source>
        <dbReference type="ARBA" id="ARBA00022729"/>
    </source>
</evidence>
<organism evidence="3 4">
    <name type="scientific">Alloyangia pacifica</name>
    <dbReference type="NCBI Taxonomy" id="311180"/>
    <lineage>
        <taxon>Bacteria</taxon>
        <taxon>Pseudomonadati</taxon>
        <taxon>Pseudomonadota</taxon>
        <taxon>Alphaproteobacteria</taxon>
        <taxon>Rhodobacterales</taxon>
        <taxon>Roseobacteraceae</taxon>
        <taxon>Alloyangia</taxon>
    </lineage>
</organism>
<keyword evidence="1" id="KW-0732">Signal</keyword>
<protein>
    <submittedName>
        <fullName evidence="3">Trypsin</fullName>
    </submittedName>
</protein>
<dbReference type="PANTHER" id="PTHR15462:SF8">
    <property type="entry name" value="SERINE PROTEASE"/>
    <property type="match status" value="1"/>
</dbReference>
<dbReference type="InterPro" id="IPR001254">
    <property type="entry name" value="Trypsin_dom"/>
</dbReference>
<dbReference type="KEGG" id="ypac:CEW88_06020"/>
<dbReference type="Pfam" id="PF13365">
    <property type="entry name" value="Trypsin_2"/>
    <property type="match status" value="1"/>
</dbReference>
<gene>
    <name evidence="3" type="ORF">CEW88_06020</name>
</gene>
<reference evidence="3 4" key="1">
    <citation type="submission" date="2017-06" db="EMBL/GenBank/DDBJ databases">
        <title>Yangia sp. YSBP01 complete genome sequence.</title>
        <authorList>
            <person name="Woo J.-H."/>
            <person name="Kim H.-S."/>
        </authorList>
    </citation>
    <scope>NUCLEOTIDE SEQUENCE [LARGE SCALE GENOMIC DNA]</scope>
    <source>
        <strain evidence="3 4">YSBP01</strain>
    </source>
</reference>
<dbReference type="Gene3D" id="2.40.10.10">
    <property type="entry name" value="Trypsin-like serine proteases"/>
    <property type="match status" value="2"/>
</dbReference>
<dbReference type="GO" id="GO:0004252">
    <property type="term" value="F:serine-type endopeptidase activity"/>
    <property type="evidence" value="ECO:0007669"/>
    <property type="project" value="InterPro"/>
</dbReference>
<dbReference type="RefSeq" id="WP_108965145.1">
    <property type="nucleotide sequence ID" value="NZ_CP022189.1"/>
</dbReference>
<dbReference type="InterPro" id="IPR018114">
    <property type="entry name" value="TRYPSIN_HIS"/>
</dbReference>
<proteinExistence type="predicted"/>